<name>A0A1G2UNF4_9BACT</name>
<sequence>MRSVAGSRILIDSKIFSYLGHFFRRKFSVVSFAQLLLILLAYFGDTAVTRWAEVRASRADTDQGVVVVSVLALASAVSEVIDVGMQFL</sequence>
<evidence type="ECO:0000313" key="3">
    <source>
        <dbReference type="Proteomes" id="UP000177202"/>
    </source>
</evidence>
<feature type="transmembrane region" description="Helical" evidence="1">
    <location>
        <begin position="64"/>
        <end position="85"/>
    </location>
</feature>
<evidence type="ECO:0000256" key="1">
    <source>
        <dbReference type="SAM" id="Phobius"/>
    </source>
</evidence>
<reference evidence="2 3" key="1">
    <citation type="journal article" date="2016" name="Nat. Commun.">
        <title>Thousands of microbial genomes shed light on interconnected biogeochemical processes in an aquifer system.</title>
        <authorList>
            <person name="Anantharaman K."/>
            <person name="Brown C.T."/>
            <person name="Hug L.A."/>
            <person name="Sharon I."/>
            <person name="Castelle C.J."/>
            <person name="Probst A.J."/>
            <person name="Thomas B.C."/>
            <person name="Singh A."/>
            <person name="Wilkins M.J."/>
            <person name="Karaoz U."/>
            <person name="Brodie E.L."/>
            <person name="Williams K.H."/>
            <person name="Hubbard S.S."/>
            <person name="Banfield J.F."/>
        </authorList>
    </citation>
    <scope>NUCLEOTIDE SEQUENCE [LARGE SCALE GENOMIC DNA]</scope>
</reference>
<organism evidence="2 3">
    <name type="scientific">Candidatus Zambryskibacteria bacterium RIFCSPLOWO2_02_FULL_44_12b</name>
    <dbReference type="NCBI Taxonomy" id="1802772"/>
    <lineage>
        <taxon>Bacteria</taxon>
        <taxon>Candidatus Zambryskiibacteriota</taxon>
    </lineage>
</organism>
<gene>
    <name evidence="2" type="ORF">A3H60_00600</name>
</gene>
<keyword evidence="1" id="KW-0812">Transmembrane</keyword>
<evidence type="ECO:0000313" key="2">
    <source>
        <dbReference type="EMBL" id="OHB10810.1"/>
    </source>
</evidence>
<dbReference type="EMBL" id="MHWP01000007">
    <property type="protein sequence ID" value="OHB10810.1"/>
    <property type="molecule type" value="Genomic_DNA"/>
</dbReference>
<feature type="transmembrane region" description="Helical" evidence="1">
    <location>
        <begin position="27"/>
        <end position="44"/>
    </location>
</feature>
<dbReference type="AlphaFoldDB" id="A0A1G2UNF4"/>
<protein>
    <submittedName>
        <fullName evidence="2">Uncharacterized protein</fullName>
    </submittedName>
</protein>
<keyword evidence="1" id="KW-1133">Transmembrane helix</keyword>
<dbReference type="Proteomes" id="UP000177202">
    <property type="component" value="Unassembled WGS sequence"/>
</dbReference>
<keyword evidence="1" id="KW-0472">Membrane</keyword>
<comment type="caution">
    <text evidence="2">The sequence shown here is derived from an EMBL/GenBank/DDBJ whole genome shotgun (WGS) entry which is preliminary data.</text>
</comment>
<proteinExistence type="predicted"/>
<accession>A0A1G2UNF4</accession>